<dbReference type="CDD" id="cd04183">
    <property type="entry name" value="GT2_BcE_like"/>
    <property type="match status" value="1"/>
</dbReference>
<dbReference type="PANTHER" id="PTHR43584">
    <property type="entry name" value="NUCLEOTIDYL TRANSFERASE"/>
    <property type="match status" value="1"/>
</dbReference>
<dbReference type="InterPro" id="IPR025877">
    <property type="entry name" value="MobA-like_NTP_Trfase"/>
</dbReference>
<dbReference type="Proteomes" id="UP000297693">
    <property type="component" value="Unassembled WGS sequence"/>
</dbReference>
<sequence>MDLPREYLFSASLYTFLEAILLKREKVKRYGDCTRSFPNSNHLRFRKKRSNIFRIGKLKNLGKRFNMHIVVPMSGIGKRFIDAGYSVPKPLILVENRPIIAHVVDMFPGETKFTFICNEDHLRETNMKSVLEGLAPNANIISIEPHKKGPVYAVSQVYHLIDDDEEVIVNYCDFGKDWDFSKFKQDVRDQKADGAISAYRGFHPHMLGTINYAFMREKENWMLEIQEKKPFTNDRMSEYASDGTYYFRTGSILKKYFDLTMEKLLDVNGEFYVSVVYNLLVNDSLKVRIFEIEHMLQWGTPGELKEYEHWSSIFKNLALKSWTNQKKRNSINLIPMAGKGSRFAEKGFITPKPLLAVDGEAMVVHAAKCLPEAERNVFVCLKDHLDNYPIEKTLKSAFTNVSIVSLDKVTEGQAITAALGLEHENQETELFIAASDNGMLYDHAKLDKFLFDTKPDVMVFTFSNSPMMDRNPKMYGWVRKEGTNALSVSVKIPISETPSKDDAIVGAFYFKNARLYKTVLDQLMKDNDRVNGEFYIDTMVGTAIKMNLNVKVFPIDYYVCWGTPDDYHTYLYWQTFFRKTKWHPYK</sequence>
<organism evidence="5 6">
    <name type="scientific">Leptospira ognonensis</name>
    <dbReference type="NCBI Taxonomy" id="2484945"/>
    <lineage>
        <taxon>Bacteria</taxon>
        <taxon>Pseudomonadati</taxon>
        <taxon>Spirochaetota</taxon>
        <taxon>Spirochaetia</taxon>
        <taxon>Leptospirales</taxon>
        <taxon>Leptospiraceae</taxon>
        <taxon>Leptospira</taxon>
    </lineage>
</organism>
<keyword evidence="1" id="KW-0808">Transferase</keyword>
<proteinExistence type="predicted"/>
<accession>A0A4R9JXZ2</accession>
<keyword evidence="2" id="KW-0548">Nucleotidyltransferase</keyword>
<dbReference type="InterPro" id="IPR050065">
    <property type="entry name" value="GlmU-like"/>
</dbReference>
<evidence type="ECO:0000259" key="4">
    <source>
        <dbReference type="Pfam" id="PF12804"/>
    </source>
</evidence>
<feature type="domain" description="MobA-like NTP transferase" evidence="4">
    <location>
        <begin position="334"/>
        <end position="436"/>
    </location>
</feature>
<dbReference type="InterPro" id="IPR029044">
    <property type="entry name" value="Nucleotide-diphossugar_trans"/>
</dbReference>
<evidence type="ECO:0000256" key="2">
    <source>
        <dbReference type="ARBA" id="ARBA00022695"/>
    </source>
</evidence>
<dbReference type="Pfam" id="PF00483">
    <property type="entry name" value="NTP_transferase"/>
    <property type="match status" value="1"/>
</dbReference>
<gene>
    <name evidence="5" type="ORF">EHQ58_17830</name>
</gene>
<comment type="caution">
    <text evidence="5">The sequence shown here is derived from an EMBL/GenBank/DDBJ whole genome shotgun (WGS) entry which is preliminary data.</text>
</comment>
<dbReference type="SUPFAM" id="SSF53448">
    <property type="entry name" value="Nucleotide-diphospho-sugar transferases"/>
    <property type="match status" value="2"/>
</dbReference>
<evidence type="ECO:0000313" key="6">
    <source>
        <dbReference type="Proteomes" id="UP000297693"/>
    </source>
</evidence>
<evidence type="ECO:0000259" key="3">
    <source>
        <dbReference type="Pfam" id="PF00483"/>
    </source>
</evidence>
<dbReference type="OrthoDB" id="9788272at2"/>
<dbReference type="Gene3D" id="3.90.550.10">
    <property type="entry name" value="Spore Coat Polysaccharide Biosynthesis Protein SpsA, Chain A"/>
    <property type="match status" value="2"/>
</dbReference>
<protein>
    <recommendedName>
        <fullName evidence="7">MobA-like NTP transferase domain-containing protein</fullName>
    </recommendedName>
</protein>
<evidence type="ECO:0000256" key="1">
    <source>
        <dbReference type="ARBA" id="ARBA00022679"/>
    </source>
</evidence>
<dbReference type="AlphaFoldDB" id="A0A4R9JXZ2"/>
<name>A0A4R9JXZ2_9LEPT</name>
<dbReference type="InterPro" id="IPR005835">
    <property type="entry name" value="NTP_transferase_dom"/>
</dbReference>
<dbReference type="GO" id="GO:0016779">
    <property type="term" value="F:nucleotidyltransferase activity"/>
    <property type="evidence" value="ECO:0007669"/>
    <property type="project" value="UniProtKB-KW"/>
</dbReference>
<reference evidence="5" key="1">
    <citation type="journal article" date="2019" name="PLoS Negl. Trop. Dis.">
        <title>Revisiting the worldwide diversity of Leptospira species in the environment.</title>
        <authorList>
            <person name="Vincent A.T."/>
            <person name="Schiettekatte O."/>
            <person name="Bourhy P."/>
            <person name="Veyrier F.J."/>
            <person name="Picardeau M."/>
        </authorList>
    </citation>
    <scope>NUCLEOTIDE SEQUENCE [LARGE SCALE GENOMIC DNA]</scope>
    <source>
        <strain evidence="5">201702476</strain>
    </source>
</reference>
<dbReference type="PANTHER" id="PTHR43584:SF8">
    <property type="entry name" value="N-ACETYLMURAMATE ALPHA-1-PHOSPHATE URIDYLYLTRANSFERASE"/>
    <property type="match status" value="1"/>
</dbReference>
<evidence type="ECO:0008006" key="7">
    <source>
        <dbReference type="Google" id="ProtNLM"/>
    </source>
</evidence>
<dbReference type="Pfam" id="PF12804">
    <property type="entry name" value="NTP_transf_3"/>
    <property type="match status" value="1"/>
</dbReference>
<dbReference type="EMBL" id="RQGD01000046">
    <property type="protein sequence ID" value="TGL56478.1"/>
    <property type="molecule type" value="Genomic_DNA"/>
</dbReference>
<feature type="domain" description="Nucleotidyl transferase" evidence="3">
    <location>
        <begin position="75"/>
        <end position="255"/>
    </location>
</feature>
<evidence type="ECO:0000313" key="5">
    <source>
        <dbReference type="EMBL" id="TGL56478.1"/>
    </source>
</evidence>
<keyword evidence="6" id="KW-1185">Reference proteome</keyword>